<dbReference type="PANTHER" id="PTHR15196">
    <property type="entry name" value="CILIARY NEUROTROPHIC FACTOR"/>
    <property type="match status" value="1"/>
</dbReference>
<reference evidence="2 3" key="1">
    <citation type="journal article" date="2019" name="Mol. Ecol. Resour.">
        <title>Chromosome-level genome assembly of Triplophysa tibetana, a fish adapted to the harsh high-altitude environment of the Tibetan Plateau.</title>
        <authorList>
            <person name="Yang X."/>
            <person name="Liu H."/>
            <person name="Ma Z."/>
            <person name="Zou Y."/>
            <person name="Zou M."/>
            <person name="Mao Y."/>
            <person name="Li X."/>
            <person name="Wang H."/>
            <person name="Chen T."/>
            <person name="Wang W."/>
            <person name="Yang R."/>
        </authorList>
    </citation>
    <scope>NUCLEOTIDE SEQUENCE [LARGE SCALE GENOMIC DNA]</scope>
    <source>
        <strain evidence="2">TTIB1903HZAU</strain>
        <tissue evidence="2">Muscle</tissue>
    </source>
</reference>
<evidence type="ECO:0000313" key="2">
    <source>
        <dbReference type="EMBL" id="KAA0722163.1"/>
    </source>
</evidence>
<dbReference type="GO" id="GO:0005127">
    <property type="term" value="F:ciliary neurotrophic factor receptor binding"/>
    <property type="evidence" value="ECO:0007669"/>
    <property type="project" value="InterPro"/>
</dbReference>
<dbReference type="PANTHER" id="PTHR15196:SF1">
    <property type="entry name" value="CILIARY NEUROTROPHIC FACTOR"/>
    <property type="match status" value="1"/>
</dbReference>
<dbReference type="GO" id="GO:0043524">
    <property type="term" value="P:negative regulation of neuron apoptotic process"/>
    <property type="evidence" value="ECO:0007669"/>
    <property type="project" value="InterPro"/>
</dbReference>
<dbReference type="Gene3D" id="1.20.1250.10">
    <property type="match status" value="1"/>
</dbReference>
<dbReference type="Proteomes" id="UP000324632">
    <property type="component" value="Chromosome 4"/>
</dbReference>
<dbReference type="SUPFAM" id="SSF47266">
    <property type="entry name" value="4-helical cytokines"/>
    <property type="match status" value="1"/>
</dbReference>
<keyword evidence="3" id="KW-1185">Reference proteome</keyword>
<accession>A0A5A9PK40</accession>
<dbReference type="InterPro" id="IPR000151">
    <property type="entry name" value="Ciliary_neurotrophic_fac_CNTF"/>
</dbReference>
<name>A0A5A9PK40_9TELE</name>
<dbReference type="InterPro" id="IPR009079">
    <property type="entry name" value="4_helix_cytokine-like_core"/>
</dbReference>
<evidence type="ECO:0000256" key="1">
    <source>
        <dbReference type="SAM" id="MobiDB-lite"/>
    </source>
</evidence>
<sequence length="194" mass="21950">MAGRASLGRHGLREHAGRSTALARLLHEECIQLLELYRKRESLPSSPVAGDYLVSVPPLVPQMSDAEKISILHAALKECLRLLEDVITREDVEFSEEKGEYTRQRTTVKDRLGHLLVSTERLLVDGLRFKAAVKEELDGTGRFGLKMWILRVLQDLVHWTGQTSNTLNQLPVEMEKAPKTISQRTSRGSRKTRN</sequence>
<dbReference type="AlphaFoldDB" id="A0A5A9PK40"/>
<organism evidence="2 3">
    <name type="scientific">Triplophysa tibetana</name>
    <dbReference type="NCBI Taxonomy" id="1572043"/>
    <lineage>
        <taxon>Eukaryota</taxon>
        <taxon>Metazoa</taxon>
        <taxon>Chordata</taxon>
        <taxon>Craniata</taxon>
        <taxon>Vertebrata</taxon>
        <taxon>Euteleostomi</taxon>
        <taxon>Actinopterygii</taxon>
        <taxon>Neopterygii</taxon>
        <taxon>Teleostei</taxon>
        <taxon>Ostariophysi</taxon>
        <taxon>Cypriniformes</taxon>
        <taxon>Nemacheilidae</taxon>
        <taxon>Triplophysa</taxon>
    </lineage>
</organism>
<comment type="caution">
    <text evidence="2">The sequence shown here is derived from an EMBL/GenBank/DDBJ whole genome shotgun (WGS) entry which is preliminary data.</text>
</comment>
<evidence type="ECO:0000313" key="3">
    <source>
        <dbReference type="Proteomes" id="UP000324632"/>
    </source>
</evidence>
<dbReference type="GO" id="GO:0070120">
    <property type="term" value="P:ciliary neurotrophic factor-mediated signaling pathway"/>
    <property type="evidence" value="ECO:0007669"/>
    <property type="project" value="InterPro"/>
</dbReference>
<dbReference type="OrthoDB" id="8813321at2759"/>
<protein>
    <submittedName>
        <fullName evidence="2">Uncharacterized protein</fullName>
    </submittedName>
</protein>
<dbReference type="EMBL" id="SOYY01000004">
    <property type="protein sequence ID" value="KAA0722163.1"/>
    <property type="molecule type" value="Genomic_DNA"/>
</dbReference>
<feature type="region of interest" description="Disordered" evidence="1">
    <location>
        <begin position="173"/>
        <end position="194"/>
    </location>
</feature>
<proteinExistence type="predicted"/>
<gene>
    <name evidence="2" type="ORF">E1301_Tti009089</name>
</gene>